<evidence type="ECO:0000256" key="7">
    <source>
        <dbReference type="ARBA" id="ARBA00023136"/>
    </source>
</evidence>
<dbReference type="GO" id="GO:0009834">
    <property type="term" value="P:plant-type secondary cell wall biogenesis"/>
    <property type="evidence" value="ECO:0007669"/>
    <property type="project" value="TreeGrafter"/>
</dbReference>
<keyword evidence="12" id="KW-1185">Reference proteome</keyword>
<comment type="similarity">
    <text evidence="2">Belongs to the PC-esterase family. TBL subfamily.</text>
</comment>
<organism evidence="11 12">
    <name type="scientific">Musa troglodytarum</name>
    <name type="common">fe'i banana</name>
    <dbReference type="NCBI Taxonomy" id="320322"/>
    <lineage>
        <taxon>Eukaryota</taxon>
        <taxon>Viridiplantae</taxon>
        <taxon>Streptophyta</taxon>
        <taxon>Embryophyta</taxon>
        <taxon>Tracheophyta</taxon>
        <taxon>Spermatophyta</taxon>
        <taxon>Magnoliopsida</taxon>
        <taxon>Liliopsida</taxon>
        <taxon>Zingiberales</taxon>
        <taxon>Musaceae</taxon>
        <taxon>Musa</taxon>
    </lineage>
</organism>
<evidence type="ECO:0000256" key="8">
    <source>
        <dbReference type="SAM" id="MobiDB-lite"/>
    </source>
</evidence>
<evidence type="ECO:0000256" key="2">
    <source>
        <dbReference type="ARBA" id="ARBA00007727"/>
    </source>
</evidence>
<evidence type="ECO:0000313" key="12">
    <source>
        <dbReference type="Proteomes" id="UP001055439"/>
    </source>
</evidence>
<dbReference type="PANTHER" id="PTHR13533">
    <property type="entry name" value="N-ACETYLNEURAMINATE 9-O-ACETYLTRANSFERASE"/>
    <property type="match status" value="1"/>
</dbReference>
<feature type="compositionally biased region" description="Polar residues" evidence="8">
    <location>
        <begin position="221"/>
        <end position="230"/>
    </location>
</feature>
<dbReference type="InterPro" id="IPR025846">
    <property type="entry name" value="TBL_N"/>
</dbReference>
<evidence type="ECO:0000259" key="9">
    <source>
        <dbReference type="Pfam" id="PF13839"/>
    </source>
</evidence>
<evidence type="ECO:0000256" key="6">
    <source>
        <dbReference type="ARBA" id="ARBA00023034"/>
    </source>
</evidence>
<keyword evidence="6" id="KW-0333">Golgi apparatus</keyword>
<dbReference type="EMBL" id="CP097509">
    <property type="protein sequence ID" value="URE19805.1"/>
    <property type="molecule type" value="Genomic_DNA"/>
</dbReference>
<evidence type="ECO:0000256" key="4">
    <source>
        <dbReference type="ARBA" id="ARBA00022968"/>
    </source>
</evidence>
<dbReference type="GO" id="GO:0000139">
    <property type="term" value="C:Golgi membrane"/>
    <property type="evidence" value="ECO:0007669"/>
    <property type="project" value="UniProtKB-SubCell"/>
</dbReference>
<dbReference type="PANTHER" id="PTHR13533:SF32">
    <property type="entry name" value="PROTEIN TRICHOME BIREFRINGENCE-LIKE 14"/>
    <property type="match status" value="1"/>
</dbReference>
<dbReference type="OrthoDB" id="630188at2759"/>
<dbReference type="Proteomes" id="UP001055439">
    <property type="component" value="Chromosome 7"/>
</dbReference>
<feature type="domain" description="Trichome birefringence-like N-terminal" evidence="10">
    <location>
        <begin position="249"/>
        <end position="302"/>
    </location>
</feature>
<evidence type="ECO:0000259" key="10">
    <source>
        <dbReference type="Pfam" id="PF14416"/>
    </source>
</evidence>
<evidence type="ECO:0008006" key="13">
    <source>
        <dbReference type="Google" id="ProtNLM"/>
    </source>
</evidence>
<keyword evidence="3" id="KW-0812">Transmembrane</keyword>
<dbReference type="GO" id="GO:1990538">
    <property type="term" value="F:xylan O-acetyltransferase activity"/>
    <property type="evidence" value="ECO:0007669"/>
    <property type="project" value="UniProtKB-ARBA"/>
</dbReference>
<dbReference type="InterPro" id="IPR026057">
    <property type="entry name" value="TBL_C"/>
</dbReference>
<comment type="subcellular location">
    <subcellularLocation>
        <location evidence="1">Golgi apparatus membrane</location>
        <topology evidence="1">Single-pass type II membrane protein</topology>
    </subcellularLocation>
</comment>
<reference evidence="11" key="1">
    <citation type="submission" date="2022-05" db="EMBL/GenBank/DDBJ databases">
        <title>The Musa troglodytarum L. genome provides insights into the mechanism of non-climacteric behaviour and enrichment of carotenoids.</title>
        <authorList>
            <person name="Wang J."/>
        </authorList>
    </citation>
    <scope>NUCLEOTIDE SEQUENCE</scope>
    <source>
        <tissue evidence="11">Leaf</tissue>
    </source>
</reference>
<feature type="domain" description="Trichome birefringence-like C-terminal" evidence="9">
    <location>
        <begin position="357"/>
        <end position="631"/>
    </location>
</feature>
<keyword evidence="7" id="KW-0472">Membrane</keyword>
<protein>
    <recommendedName>
        <fullName evidence="13">Trichome birefringence-like N-terminal domain-containing protein</fullName>
    </recommendedName>
</protein>
<accession>A0A9E7KLN9</accession>
<dbReference type="GO" id="GO:0045492">
    <property type="term" value="P:xylan biosynthetic process"/>
    <property type="evidence" value="ECO:0007669"/>
    <property type="project" value="TreeGrafter"/>
</dbReference>
<evidence type="ECO:0000256" key="3">
    <source>
        <dbReference type="ARBA" id="ARBA00022692"/>
    </source>
</evidence>
<evidence type="ECO:0000256" key="5">
    <source>
        <dbReference type="ARBA" id="ARBA00022989"/>
    </source>
</evidence>
<dbReference type="AlphaFoldDB" id="A0A9E7KLN9"/>
<keyword evidence="5" id="KW-1133">Transmembrane helix</keyword>
<proteinExistence type="inferred from homology"/>
<evidence type="ECO:0000256" key="1">
    <source>
        <dbReference type="ARBA" id="ARBA00004323"/>
    </source>
</evidence>
<feature type="region of interest" description="Disordered" evidence="8">
    <location>
        <begin position="215"/>
        <end position="235"/>
    </location>
</feature>
<evidence type="ECO:0000313" key="11">
    <source>
        <dbReference type="EMBL" id="URE19805.1"/>
    </source>
</evidence>
<name>A0A9E7KLN9_9LILI</name>
<sequence length="633" mass="71772">LTCDEIFPILFSRLRFRPPCILVPSTPSPRLREEAGGYPLPSLLDDSFPWLGCCSKVVQRYAFCFLLLFSQLVKGLLLEREQKASFLIKYPNLSFESCIRRHLVIHMQPRGVIKFILRERLGFVVSVGMKSMKINNVRGNKISLALIILICTTLVIWACNKVPILGIPHEQLDILYPVVPLRRSVNSTDGPNQHQSADEDLSVVEKVEINPPKETKPILSLSPTGSSARNLSREGGLDTDRKTIPLMNVCNYAKGKWVADNRRPLYSGLGCKQWLSPMWACRLMKRTDFSYESFRWQPQGCEMPKFSGSKFLQRHVWLVSFSSNLSSSEPVFWFQTVIFMLTNKISWQSIAHAFSVSRMQNRTIALVGDSLGRQQFQSLMCMITGGRKNPRVKDVGKEYGFTKARNAVRPSGWAYRFPDTNTTILYHWSASLCDLQPLNVSDPATNHAMHLDRPANFLRKYLHRFDVLVLNTGHHWNREKFRANRWEMYVDGKKNTNTKLAALGDAKNLTIHSVIKWLDSQLPHLPHLKAFLRTLSPRHFVNGEWNSGGSCDNTVPLSVGSEVSQDGSGDPVAEAAVRGTEVKLLDITALSLLRDEGHISRFGIKASQGRHDCLHWCLPGVPDTWNEILYSQI</sequence>
<dbReference type="GO" id="GO:0010411">
    <property type="term" value="P:xyloglucan metabolic process"/>
    <property type="evidence" value="ECO:0007669"/>
    <property type="project" value="TreeGrafter"/>
</dbReference>
<dbReference type="Pfam" id="PF13839">
    <property type="entry name" value="PC-Esterase"/>
    <property type="match status" value="1"/>
</dbReference>
<gene>
    <name evidence="11" type="ORF">MUK42_11547</name>
</gene>
<dbReference type="Pfam" id="PF14416">
    <property type="entry name" value="PMR5N"/>
    <property type="match status" value="1"/>
</dbReference>
<feature type="non-terminal residue" evidence="11">
    <location>
        <position position="1"/>
    </location>
</feature>
<keyword evidence="4" id="KW-0735">Signal-anchor</keyword>